<feature type="signal peptide" evidence="2">
    <location>
        <begin position="1"/>
        <end position="23"/>
    </location>
</feature>
<dbReference type="PROSITE" id="PS51257">
    <property type="entry name" value="PROKAR_LIPOPROTEIN"/>
    <property type="match status" value="1"/>
</dbReference>
<keyword evidence="4" id="KW-1185">Reference proteome</keyword>
<dbReference type="AlphaFoldDB" id="A0A558D719"/>
<name>A0A558D719_9PSEU</name>
<reference evidence="3 4" key="1">
    <citation type="submission" date="2019-07" db="EMBL/GenBank/DDBJ databases">
        <authorList>
            <person name="Duangmal K."/>
            <person name="Teo W.F.A."/>
        </authorList>
    </citation>
    <scope>NUCLEOTIDE SEQUENCE [LARGE SCALE GENOMIC DNA]</scope>
    <source>
        <strain evidence="3 4">TBRC 6029</strain>
    </source>
</reference>
<feature type="chain" id="PRO_5039276902" description="Secreted protein" evidence="2">
    <location>
        <begin position="24"/>
        <end position="181"/>
    </location>
</feature>
<feature type="region of interest" description="Disordered" evidence="1">
    <location>
        <begin position="127"/>
        <end position="181"/>
    </location>
</feature>
<sequence>MRPRTRLGTALLPALLLTLTVTACGGSGIATAGGTATATPSGTRAGNDQDKMLKFVRCMRENGVNVADPVDGQPPVITEGMATKEQMRTAQEKCKQYAPAITGNGRTVDPETQEKFRKVAQCMRENGFPNFPDPTDKGLGFDEKSGIDPRDPKFVAAQQQCDQYGPQHGTGTVDAQPGGNG</sequence>
<organism evidence="3 4">
    <name type="scientific">Amycolatopsis rhizosphaerae</name>
    <dbReference type="NCBI Taxonomy" id="2053003"/>
    <lineage>
        <taxon>Bacteria</taxon>
        <taxon>Bacillati</taxon>
        <taxon>Actinomycetota</taxon>
        <taxon>Actinomycetes</taxon>
        <taxon>Pseudonocardiales</taxon>
        <taxon>Pseudonocardiaceae</taxon>
        <taxon>Amycolatopsis</taxon>
    </lineage>
</organism>
<accession>A0A558D719</accession>
<evidence type="ECO:0000313" key="4">
    <source>
        <dbReference type="Proteomes" id="UP000320011"/>
    </source>
</evidence>
<reference evidence="3 4" key="2">
    <citation type="submission" date="2019-08" db="EMBL/GenBank/DDBJ databases">
        <title>Amycolatopsis acidicola sp. nov., isolated from peat swamp forest soil.</title>
        <authorList>
            <person name="Srisuk N."/>
        </authorList>
    </citation>
    <scope>NUCLEOTIDE SEQUENCE [LARGE SCALE GENOMIC DNA]</scope>
    <source>
        <strain evidence="3 4">TBRC 6029</strain>
    </source>
</reference>
<dbReference type="RefSeq" id="WP_144586655.1">
    <property type="nucleotide sequence ID" value="NZ_VJWX01000048.1"/>
</dbReference>
<evidence type="ECO:0000313" key="3">
    <source>
        <dbReference type="EMBL" id="TVT56825.1"/>
    </source>
</evidence>
<keyword evidence="2" id="KW-0732">Signal</keyword>
<dbReference type="OrthoDB" id="7949713at2"/>
<dbReference type="EMBL" id="VJWX01000048">
    <property type="protein sequence ID" value="TVT56825.1"/>
    <property type="molecule type" value="Genomic_DNA"/>
</dbReference>
<gene>
    <name evidence="3" type="ORF">FNH05_07820</name>
</gene>
<evidence type="ECO:0000256" key="1">
    <source>
        <dbReference type="SAM" id="MobiDB-lite"/>
    </source>
</evidence>
<dbReference type="Proteomes" id="UP000320011">
    <property type="component" value="Unassembled WGS sequence"/>
</dbReference>
<proteinExistence type="predicted"/>
<feature type="compositionally biased region" description="Basic and acidic residues" evidence="1">
    <location>
        <begin position="134"/>
        <end position="153"/>
    </location>
</feature>
<protein>
    <recommendedName>
        <fullName evidence="5">Secreted protein</fullName>
    </recommendedName>
</protein>
<evidence type="ECO:0008006" key="5">
    <source>
        <dbReference type="Google" id="ProtNLM"/>
    </source>
</evidence>
<evidence type="ECO:0000256" key="2">
    <source>
        <dbReference type="SAM" id="SignalP"/>
    </source>
</evidence>
<comment type="caution">
    <text evidence="3">The sequence shown here is derived from an EMBL/GenBank/DDBJ whole genome shotgun (WGS) entry which is preliminary data.</text>
</comment>